<dbReference type="GO" id="GO:0006508">
    <property type="term" value="P:proteolysis"/>
    <property type="evidence" value="ECO:0007669"/>
    <property type="project" value="UniProtKB-KW"/>
</dbReference>
<dbReference type="Pfam" id="PF00930">
    <property type="entry name" value="DPPIV_N"/>
    <property type="match status" value="1"/>
</dbReference>
<evidence type="ECO:0000259" key="8">
    <source>
        <dbReference type="Pfam" id="PF19520"/>
    </source>
</evidence>
<dbReference type="InterPro" id="IPR001375">
    <property type="entry name" value="Peptidase_S9_cat"/>
</dbReference>
<evidence type="ECO:0000256" key="5">
    <source>
        <dbReference type="SAM" id="MobiDB-lite"/>
    </source>
</evidence>
<feature type="domain" description="Dipeptidyl peptidase 8 /9 ,N-terminal" evidence="8">
    <location>
        <begin position="42"/>
        <end position="164"/>
    </location>
</feature>
<dbReference type="Pfam" id="PF00326">
    <property type="entry name" value="Peptidase_S9"/>
    <property type="match status" value="1"/>
</dbReference>
<organism evidence="9">
    <name type="scientific">Phallusia mammillata</name>
    <dbReference type="NCBI Taxonomy" id="59560"/>
    <lineage>
        <taxon>Eukaryota</taxon>
        <taxon>Metazoa</taxon>
        <taxon>Chordata</taxon>
        <taxon>Tunicata</taxon>
        <taxon>Ascidiacea</taxon>
        <taxon>Phlebobranchia</taxon>
        <taxon>Ascidiidae</taxon>
        <taxon>Phallusia</taxon>
    </lineage>
</organism>
<dbReference type="Gene3D" id="3.40.50.1820">
    <property type="entry name" value="alpha/beta hydrolase"/>
    <property type="match status" value="1"/>
</dbReference>
<dbReference type="Pfam" id="PF19520">
    <property type="entry name" value="Dpp_8_9_N"/>
    <property type="match status" value="1"/>
</dbReference>
<dbReference type="PANTHER" id="PTHR11731:SF193">
    <property type="entry name" value="DIPEPTIDYL PEPTIDASE 9"/>
    <property type="match status" value="1"/>
</dbReference>
<keyword evidence="4" id="KW-0720">Serine protease</keyword>
<feature type="domain" description="Peptidase S9 prolyl oligopeptidase catalytic" evidence="6">
    <location>
        <begin position="693"/>
        <end position="894"/>
    </location>
</feature>
<dbReference type="InterPro" id="IPR002469">
    <property type="entry name" value="Peptidase_S9B_N"/>
</dbReference>
<evidence type="ECO:0000256" key="1">
    <source>
        <dbReference type="ARBA" id="ARBA00010036"/>
    </source>
</evidence>
<dbReference type="EMBL" id="LR784641">
    <property type="protein sequence ID" value="CAB3239881.1"/>
    <property type="molecule type" value="mRNA"/>
</dbReference>
<evidence type="ECO:0000256" key="4">
    <source>
        <dbReference type="ARBA" id="ARBA00022825"/>
    </source>
</evidence>
<evidence type="ECO:0000259" key="7">
    <source>
        <dbReference type="Pfam" id="PF00930"/>
    </source>
</evidence>
<dbReference type="SUPFAM" id="SSF82171">
    <property type="entry name" value="DPP6 N-terminal domain-like"/>
    <property type="match status" value="1"/>
</dbReference>
<feature type="compositionally biased region" description="Polar residues" evidence="5">
    <location>
        <begin position="23"/>
        <end position="48"/>
    </location>
</feature>
<dbReference type="SUPFAM" id="SSF53474">
    <property type="entry name" value="alpha/beta-Hydrolases"/>
    <property type="match status" value="1"/>
</dbReference>
<dbReference type="GO" id="GO:0008236">
    <property type="term" value="F:serine-type peptidase activity"/>
    <property type="evidence" value="ECO:0007669"/>
    <property type="project" value="UniProtKB-KW"/>
</dbReference>
<comment type="similarity">
    <text evidence="1">Belongs to the peptidase S9B family. DPPIV subfamily.</text>
</comment>
<dbReference type="InterPro" id="IPR029058">
    <property type="entry name" value="AB_hydrolase_fold"/>
</dbReference>
<reference evidence="9" key="1">
    <citation type="submission" date="2020-04" db="EMBL/GenBank/DDBJ databases">
        <authorList>
            <person name="Neveu A P."/>
        </authorList>
    </citation>
    <scope>NUCLEOTIDE SEQUENCE</scope>
    <source>
        <tissue evidence="9">Whole embryo</tissue>
    </source>
</reference>
<evidence type="ECO:0000256" key="2">
    <source>
        <dbReference type="ARBA" id="ARBA00022670"/>
    </source>
</evidence>
<protein>
    <submittedName>
        <fullName evidence="9">Dipeptidyl peptidase 8-like</fullName>
    </submittedName>
</protein>
<dbReference type="InterPro" id="IPR045785">
    <property type="entry name" value="Dpp_8/9_N"/>
</dbReference>
<dbReference type="GO" id="GO:0008239">
    <property type="term" value="F:dipeptidyl-peptidase activity"/>
    <property type="evidence" value="ECO:0007669"/>
    <property type="project" value="TreeGrafter"/>
</dbReference>
<proteinExistence type="evidence at transcript level"/>
<accession>A0A6F9DC35</accession>
<keyword evidence="3" id="KW-0378">Hydrolase</keyword>
<dbReference type="InterPro" id="IPR050278">
    <property type="entry name" value="Serine_Prot_S9B/DPPIV"/>
</dbReference>
<feature type="region of interest" description="Disordered" evidence="5">
    <location>
        <begin position="1"/>
        <end position="48"/>
    </location>
</feature>
<dbReference type="PANTHER" id="PTHR11731">
    <property type="entry name" value="PROTEASE FAMILY S9B,C DIPEPTIDYL-PEPTIDASE IV-RELATED"/>
    <property type="match status" value="1"/>
</dbReference>
<name>A0A6F9DC35_9ASCI</name>
<sequence>MASSHQVISEDTQFGADTKEQSDSPMTSSSENTPQSNMQTDTMKSSWQEIKRSVRTSRKMHAQFANKIPHDFVFVPIPSDSSKPDMFSLSDKQTSSGTRILFLGVLPDQRENTLLYIDVPTQPSPQLLDKPSEWKSALGFFQANSIHADKYSKEEELLRERKRLSVHGITSYQISSDNSQLLFPAAGSLFTLKLSDIGRTEAPEPTEVFTRCSGCRMDPKMSPNDPNLIAFIHENDLWVTNTKSQTEKRLTHTHKGCKNPKDETLSAGVACYIVQEEFDRYTGYWWQPNNPSGQHRILYETVDESEVEISYISNPLGNPGLDTYRYPKAGTPNARVTLRMLEFSTDDEGQISDVVIKKLSEPLSETFPWMEYIVRINWLPSGKGIWAQLLDRKQQKSAVIYIPLCKFERLASEMNNLTSSSPTMDDGANNVESDVEMSDCTMSLPSTSSIKILYEETSDIWINLHDAFHFFHNDPADEVNFIWASEQTGHRHLYHISCQLKKPNRSKRHSTGDLVSNECRSCVSCVTPLTSGEWEVLEHPDSIWVDEVNQNVYFMGLKETVLESHLYVTSYANRQNPARLTNSCAAHSVSMSKDCQLFITVSSSIKELYSAKVYRLSPRPVAAVNLLEPQGLVPDYVPPDLFSFTNSNGDTLHGLYHKPRNMEPDKKYPTVLYIYGGPHVQLVTNSFKGLRYQRLYTLSSLGYVVVAIDGRGSPHRGLQFEGYLKNKMGQVEISDQVEGLQSLAQKCKFIDLSRVAIHGWSYGGYLSLMALAQRPDIFKIAIAGAPVVNWELYDTGYTERYMGMPLTNPEGYLDGSVMKSVNKFPNEPNRLLVVHGLIDENVHFVHTTHLINALVKHCKPYQLQIYPGERHGIRRPDSNEHFEVEVISFLQQYL</sequence>
<dbReference type="Gene3D" id="2.140.10.30">
    <property type="entry name" value="Dipeptidylpeptidase IV, N-terminal domain"/>
    <property type="match status" value="1"/>
</dbReference>
<dbReference type="FunFam" id="3.40.50.1820:FF:000016">
    <property type="entry name" value="Dipeptidyl peptidase 8-like isoform"/>
    <property type="match status" value="1"/>
</dbReference>
<evidence type="ECO:0000259" key="6">
    <source>
        <dbReference type="Pfam" id="PF00326"/>
    </source>
</evidence>
<gene>
    <name evidence="9" type="primary">Dpp8</name>
</gene>
<dbReference type="AlphaFoldDB" id="A0A6F9DC35"/>
<evidence type="ECO:0000313" key="9">
    <source>
        <dbReference type="EMBL" id="CAB3239881.1"/>
    </source>
</evidence>
<keyword evidence="2" id="KW-0645">Protease</keyword>
<evidence type="ECO:0000256" key="3">
    <source>
        <dbReference type="ARBA" id="ARBA00022801"/>
    </source>
</evidence>
<feature type="compositionally biased region" description="Polar residues" evidence="5">
    <location>
        <begin position="1"/>
        <end position="12"/>
    </location>
</feature>
<feature type="domain" description="Dipeptidylpeptidase IV N-terminal" evidence="7">
    <location>
        <begin position="206"/>
        <end position="604"/>
    </location>
</feature>